<dbReference type="SUPFAM" id="SSF54189">
    <property type="entry name" value="Ribosomal proteins S24e, L23 and L15e"/>
    <property type="match status" value="1"/>
</dbReference>
<evidence type="ECO:0000256" key="4">
    <source>
        <dbReference type="ARBA" id="ARBA00022980"/>
    </source>
</evidence>
<keyword evidence="4 6" id="KW-0689">Ribosomal protein</keyword>
<evidence type="ECO:0000256" key="2">
    <source>
        <dbReference type="ARBA" id="ARBA00022730"/>
    </source>
</evidence>
<name>A0A1S7LJ85_MAGMO</name>
<reference evidence="7" key="1">
    <citation type="submission" date="2015-04" db="EMBL/GenBank/DDBJ databases">
        <authorList>
            <person name="Syromyatnikov M.Y."/>
            <person name="Popov V.N."/>
        </authorList>
    </citation>
    <scope>NUCLEOTIDE SEQUENCE</scope>
    <source>
        <strain evidence="7">MO-1</strain>
    </source>
</reference>
<sequence>MIDNALYKVLLAPLVTEKSTMVLERSNSVSFKVATWANKKQVKEAVEKIFNVEVESVKTINQNGKIKRFGRVEGKRSDWKKAMVKLKEGQSIDLMDQGA</sequence>
<dbReference type="GO" id="GO:0003735">
    <property type="term" value="F:structural constituent of ribosome"/>
    <property type="evidence" value="ECO:0007669"/>
    <property type="project" value="InterPro"/>
</dbReference>
<dbReference type="Gene3D" id="3.30.70.330">
    <property type="match status" value="1"/>
</dbReference>
<proteinExistence type="inferred from homology"/>
<dbReference type="GO" id="GO:0019843">
    <property type="term" value="F:rRNA binding"/>
    <property type="evidence" value="ECO:0007669"/>
    <property type="project" value="UniProtKB-UniRule"/>
</dbReference>
<evidence type="ECO:0000313" key="7">
    <source>
        <dbReference type="EMBL" id="CRH06678.1"/>
    </source>
</evidence>
<protein>
    <recommendedName>
        <fullName evidence="6">Large ribosomal subunit protein uL23</fullName>
    </recommendedName>
</protein>
<evidence type="ECO:0000256" key="1">
    <source>
        <dbReference type="ARBA" id="ARBA00006700"/>
    </source>
</evidence>
<dbReference type="AlphaFoldDB" id="A0A1S7LJ85"/>
<evidence type="ECO:0000256" key="6">
    <source>
        <dbReference type="HAMAP-Rule" id="MF_01369"/>
    </source>
</evidence>
<dbReference type="FunFam" id="3.30.70.330:FF:000001">
    <property type="entry name" value="50S ribosomal protein L23"/>
    <property type="match status" value="1"/>
</dbReference>
<dbReference type="InterPro" id="IPR012678">
    <property type="entry name" value="Ribosomal_uL23/eL15/eS24_sf"/>
</dbReference>
<dbReference type="HAMAP" id="MF_01369_B">
    <property type="entry name" value="Ribosomal_uL23_B"/>
    <property type="match status" value="1"/>
</dbReference>
<organism evidence="7">
    <name type="scientific">Magnetococcus massalia (strain MO-1)</name>
    <dbReference type="NCBI Taxonomy" id="451514"/>
    <lineage>
        <taxon>Bacteria</taxon>
        <taxon>Pseudomonadati</taxon>
        <taxon>Pseudomonadota</taxon>
        <taxon>Magnetococcia</taxon>
        <taxon>Magnetococcales</taxon>
        <taxon>Magnetococcaceae</taxon>
        <taxon>Magnetococcus</taxon>
    </lineage>
</organism>
<evidence type="ECO:0000256" key="5">
    <source>
        <dbReference type="ARBA" id="ARBA00023274"/>
    </source>
</evidence>
<dbReference type="GO" id="GO:0005840">
    <property type="term" value="C:ribosome"/>
    <property type="evidence" value="ECO:0007669"/>
    <property type="project" value="UniProtKB-KW"/>
</dbReference>
<accession>A0A1S7LJ85</accession>
<dbReference type="EMBL" id="LO017727">
    <property type="protein sequence ID" value="CRH06678.1"/>
    <property type="molecule type" value="Genomic_DNA"/>
</dbReference>
<comment type="function">
    <text evidence="6">One of the early assembly proteins it binds 23S rRNA. One of the proteins that surrounds the polypeptide exit tunnel on the outside of the ribosome. Forms the main docking site for trigger factor binding to the ribosome.</text>
</comment>
<dbReference type="InterPro" id="IPR012677">
    <property type="entry name" value="Nucleotide-bd_a/b_plait_sf"/>
</dbReference>
<evidence type="ECO:0000256" key="3">
    <source>
        <dbReference type="ARBA" id="ARBA00022884"/>
    </source>
</evidence>
<comment type="subunit">
    <text evidence="6">Part of the 50S ribosomal subunit. Contacts protein L29, and trigger factor when it is bound to the ribosome.</text>
</comment>
<dbReference type="InterPro" id="IPR013025">
    <property type="entry name" value="Ribosomal_uL23-like"/>
</dbReference>
<comment type="similarity">
    <text evidence="1 6">Belongs to the universal ribosomal protein uL23 family.</text>
</comment>
<dbReference type="GO" id="GO:1990904">
    <property type="term" value="C:ribonucleoprotein complex"/>
    <property type="evidence" value="ECO:0007669"/>
    <property type="project" value="UniProtKB-KW"/>
</dbReference>
<dbReference type="NCBIfam" id="NF004363">
    <property type="entry name" value="PRK05738.2-4"/>
    <property type="match status" value="1"/>
</dbReference>
<dbReference type="PANTHER" id="PTHR11620">
    <property type="entry name" value="60S RIBOSOMAL PROTEIN L23A"/>
    <property type="match status" value="1"/>
</dbReference>
<keyword evidence="5 6" id="KW-0687">Ribonucleoprotein</keyword>
<dbReference type="GO" id="GO:0006412">
    <property type="term" value="P:translation"/>
    <property type="evidence" value="ECO:0007669"/>
    <property type="project" value="UniProtKB-UniRule"/>
</dbReference>
<dbReference type="Pfam" id="PF00276">
    <property type="entry name" value="Ribosomal_L23"/>
    <property type="match status" value="1"/>
</dbReference>
<dbReference type="NCBIfam" id="NF004359">
    <property type="entry name" value="PRK05738.1-3"/>
    <property type="match status" value="1"/>
</dbReference>
<dbReference type="NCBIfam" id="NF004366">
    <property type="entry name" value="PRK05738.3-2"/>
    <property type="match status" value="1"/>
</dbReference>
<gene>
    <name evidence="6 7" type="primary">rplW</name>
    <name evidence="7" type="ORF">MAGMO_2521</name>
</gene>
<keyword evidence="2 6" id="KW-0699">rRNA-binding</keyword>
<keyword evidence="3 6" id="KW-0694">RNA-binding</keyword>